<feature type="transmembrane region" description="Helical" evidence="5">
    <location>
        <begin position="44"/>
        <end position="67"/>
    </location>
</feature>
<feature type="transmembrane region" description="Helical" evidence="5">
    <location>
        <begin position="74"/>
        <end position="97"/>
    </location>
</feature>
<evidence type="ECO:0000256" key="3">
    <source>
        <dbReference type="ARBA" id="ARBA00022989"/>
    </source>
</evidence>
<dbReference type="Proteomes" id="UP001319104">
    <property type="component" value="Unassembled WGS sequence"/>
</dbReference>
<sequence>MRRYQIISEVLVMLLSGMFLYTAISKLLDFEKTRLALENQVFPLWMAEGLLYGLPIFEFGAVVLLLIPKFRYIGFWFSLVLMTSFTGYILAVMMGVFDRVPCSCGGVIDSLSWGEHLVFNVVFWGFAGVGVMLSGDRCRMSGVASAPSR</sequence>
<comment type="subcellular location">
    <subcellularLocation>
        <location evidence="1">Membrane</location>
        <topology evidence="1">Multi-pass membrane protein</topology>
    </subcellularLocation>
</comment>
<keyword evidence="4 5" id="KW-0472">Membrane</keyword>
<gene>
    <name evidence="7" type="ORF">KI659_16970</name>
</gene>
<dbReference type="Pfam" id="PF07291">
    <property type="entry name" value="MauE"/>
    <property type="match status" value="1"/>
</dbReference>
<protein>
    <recommendedName>
        <fullName evidence="6">Methylamine utilisation protein MauE domain-containing protein</fullName>
    </recommendedName>
</protein>
<proteinExistence type="predicted"/>
<feature type="transmembrane region" description="Helical" evidence="5">
    <location>
        <begin position="7"/>
        <end position="24"/>
    </location>
</feature>
<evidence type="ECO:0000256" key="1">
    <source>
        <dbReference type="ARBA" id="ARBA00004141"/>
    </source>
</evidence>
<dbReference type="AlphaFoldDB" id="A0AAP2CL05"/>
<evidence type="ECO:0000313" key="7">
    <source>
        <dbReference type="EMBL" id="MBS9525714.1"/>
    </source>
</evidence>
<feature type="transmembrane region" description="Helical" evidence="5">
    <location>
        <begin position="117"/>
        <end position="135"/>
    </location>
</feature>
<accession>A0AAP2CL05</accession>
<name>A0AAP2CL05_9BACT</name>
<keyword evidence="8" id="KW-1185">Reference proteome</keyword>
<dbReference type="RefSeq" id="WP_213946571.1">
    <property type="nucleotide sequence ID" value="NZ_JAHCMY010000017.1"/>
</dbReference>
<keyword evidence="2 5" id="KW-0812">Transmembrane</keyword>
<evidence type="ECO:0000256" key="5">
    <source>
        <dbReference type="SAM" id="Phobius"/>
    </source>
</evidence>
<evidence type="ECO:0000259" key="6">
    <source>
        <dbReference type="Pfam" id="PF07291"/>
    </source>
</evidence>
<evidence type="ECO:0000313" key="8">
    <source>
        <dbReference type="Proteomes" id="UP001319104"/>
    </source>
</evidence>
<keyword evidence="3 5" id="KW-1133">Transmembrane helix</keyword>
<dbReference type="GO" id="GO:0030416">
    <property type="term" value="P:methylamine metabolic process"/>
    <property type="evidence" value="ECO:0007669"/>
    <property type="project" value="InterPro"/>
</dbReference>
<reference evidence="7 8" key="1">
    <citation type="submission" date="2021-05" db="EMBL/GenBank/DDBJ databases">
        <authorList>
            <person name="Zhang Z.D."/>
            <person name="Osman G."/>
        </authorList>
    </citation>
    <scope>NUCLEOTIDE SEQUENCE [LARGE SCALE GENOMIC DNA]</scope>
    <source>
        <strain evidence="7 8">KCTC 32217</strain>
    </source>
</reference>
<evidence type="ECO:0000256" key="2">
    <source>
        <dbReference type="ARBA" id="ARBA00022692"/>
    </source>
</evidence>
<organism evidence="7 8">
    <name type="scientific">Litoribacter ruber</name>
    <dbReference type="NCBI Taxonomy" id="702568"/>
    <lineage>
        <taxon>Bacteria</taxon>
        <taxon>Pseudomonadati</taxon>
        <taxon>Bacteroidota</taxon>
        <taxon>Cytophagia</taxon>
        <taxon>Cytophagales</taxon>
        <taxon>Cyclobacteriaceae</taxon>
        <taxon>Litoribacter</taxon>
    </lineage>
</organism>
<dbReference type="InterPro" id="IPR009908">
    <property type="entry name" value="Methylamine_util_MauE"/>
</dbReference>
<dbReference type="EMBL" id="JAHCMY010000017">
    <property type="protein sequence ID" value="MBS9525714.1"/>
    <property type="molecule type" value="Genomic_DNA"/>
</dbReference>
<dbReference type="GO" id="GO:0016020">
    <property type="term" value="C:membrane"/>
    <property type="evidence" value="ECO:0007669"/>
    <property type="project" value="UniProtKB-SubCell"/>
</dbReference>
<comment type="caution">
    <text evidence="7">The sequence shown here is derived from an EMBL/GenBank/DDBJ whole genome shotgun (WGS) entry which is preliminary data.</text>
</comment>
<evidence type="ECO:0000256" key="4">
    <source>
        <dbReference type="ARBA" id="ARBA00023136"/>
    </source>
</evidence>
<feature type="domain" description="Methylamine utilisation protein MauE" evidence="6">
    <location>
        <begin position="5"/>
        <end position="132"/>
    </location>
</feature>